<dbReference type="SUPFAM" id="SSF53223">
    <property type="entry name" value="Aminoacid dehydrogenase-like, N-terminal domain"/>
    <property type="match status" value="1"/>
</dbReference>
<dbReference type="Pfam" id="PF21074">
    <property type="entry name" value="GDH_C"/>
    <property type="match status" value="1"/>
</dbReference>
<dbReference type="SUPFAM" id="SSF51735">
    <property type="entry name" value="NAD(P)-binding Rossmann-fold domains"/>
    <property type="match status" value="1"/>
</dbReference>
<protein>
    <submittedName>
        <fullName evidence="7">NAD-glutamate dehydrogenase</fullName>
    </submittedName>
</protein>
<dbReference type="Pfam" id="PF21075">
    <property type="entry name" value="GDH_ACT1"/>
    <property type="match status" value="1"/>
</dbReference>
<dbReference type="Pfam" id="PF21076">
    <property type="entry name" value="GDH_ACT2"/>
    <property type="match status" value="1"/>
</dbReference>
<evidence type="ECO:0000313" key="8">
    <source>
        <dbReference type="Proteomes" id="UP000539372"/>
    </source>
</evidence>
<dbReference type="GO" id="GO:0004352">
    <property type="term" value="F:glutamate dehydrogenase (NAD+) activity"/>
    <property type="evidence" value="ECO:0007669"/>
    <property type="project" value="InterPro"/>
</dbReference>
<dbReference type="InterPro" id="IPR049058">
    <property type="entry name" value="NAD_Glu_DH_HM2"/>
</dbReference>
<dbReference type="Proteomes" id="UP000539372">
    <property type="component" value="Unassembled WGS sequence"/>
</dbReference>
<organism evidence="7 8">
    <name type="scientific">Pacificispira spongiicola</name>
    <dbReference type="NCBI Taxonomy" id="2729598"/>
    <lineage>
        <taxon>Bacteria</taxon>
        <taxon>Pseudomonadati</taxon>
        <taxon>Pseudomonadota</taxon>
        <taxon>Alphaproteobacteria</taxon>
        <taxon>Rhodospirillales</taxon>
        <taxon>Rhodospirillaceae</taxon>
        <taxon>Pacificispira</taxon>
    </lineage>
</organism>
<dbReference type="InterPro" id="IPR046346">
    <property type="entry name" value="Aminoacid_DH-like_N_sf"/>
</dbReference>
<dbReference type="Pfam" id="PF21077">
    <property type="entry name" value="GDH_ACT3"/>
    <property type="match status" value="1"/>
</dbReference>
<dbReference type="EMBL" id="JABBNT010000004">
    <property type="protein sequence ID" value="NMM45801.1"/>
    <property type="molecule type" value="Genomic_DNA"/>
</dbReference>
<dbReference type="InterPro" id="IPR049062">
    <property type="entry name" value="NAD_Glu_DH_ACT2"/>
</dbReference>
<name>A0A7Y0HFE7_9PROT</name>
<feature type="domain" description="NAD-glutamate dehydrogenase N-terminal ACT1" evidence="4">
    <location>
        <begin position="35"/>
        <end position="178"/>
    </location>
</feature>
<dbReference type="InterPro" id="IPR036291">
    <property type="entry name" value="NAD(P)-bd_dom_sf"/>
</dbReference>
<gene>
    <name evidence="7" type="ORF">HH303_14995</name>
</gene>
<evidence type="ECO:0000259" key="4">
    <source>
        <dbReference type="Pfam" id="PF21075"/>
    </source>
</evidence>
<dbReference type="Pfam" id="PF21078">
    <property type="entry name" value="GDH_HM3"/>
    <property type="match status" value="1"/>
</dbReference>
<feature type="domain" description="NAD-glutamate dehydrogenase ACT2" evidence="5">
    <location>
        <begin position="412"/>
        <end position="500"/>
    </location>
</feature>
<feature type="domain" description="NAD-glutamate dehydrogenase ACT3" evidence="6">
    <location>
        <begin position="557"/>
        <end position="649"/>
    </location>
</feature>
<dbReference type="InterPro" id="IPR024727">
    <property type="entry name" value="NAD_Glu_DH_N_ACT1"/>
</dbReference>
<dbReference type="InterPro" id="IPR007780">
    <property type="entry name" value="NAD_Glu_DH_bac"/>
</dbReference>
<evidence type="ECO:0000256" key="1">
    <source>
        <dbReference type="ARBA" id="ARBA00023002"/>
    </source>
</evidence>
<dbReference type="RefSeq" id="WP_169626181.1">
    <property type="nucleotide sequence ID" value="NZ_JABBNT010000004.1"/>
</dbReference>
<dbReference type="GO" id="GO:0006538">
    <property type="term" value="P:L-glutamate catabolic process"/>
    <property type="evidence" value="ECO:0007669"/>
    <property type="project" value="InterPro"/>
</dbReference>
<keyword evidence="8" id="KW-1185">Reference proteome</keyword>
<accession>A0A7Y0HFE7</accession>
<proteinExistence type="predicted"/>
<dbReference type="InterPro" id="IPR048381">
    <property type="entry name" value="GDH_C"/>
</dbReference>
<dbReference type="InterPro" id="IPR049064">
    <property type="entry name" value="NAD_Glu_DH_ACT3"/>
</dbReference>
<dbReference type="InterPro" id="IPR028971">
    <property type="entry name" value="NAD-GDH_cat"/>
</dbReference>
<comment type="caution">
    <text evidence="7">The sequence shown here is derived from an EMBL/GenBank/DDBJ whole genome shotgun (WGS) entry which is preliminary data.</text>
</comment>
<dbReference type="GO" id="GO:0004069">
    <property type="term" value="F:L-aspartate:2-oxoglutarate aminotransferase activity"/>
    <property type="evidence" value="ECO:0007669"/>
    <property type="project" value="InterPro"/>
</dbReference>
<evidence type="ECO:0000313" key="7">
    <source>
        <dbReference type="EMBL" id="NMM45801.1"/>
    </source>
</evidence>
<dbReference type="Pfam" id="PF21073">
    <property type="entry name" value="GDH_HM1"/>
    <property type="match status" value="1"/>
</dbReference>
<evidence type="ECO:0000259" key="2">
    <source>
        <dbReference type="Pfam" id="PF05088"/>
    </source>
</evidence>
<dbReference type="InterPro" id="IPR049059">
    <property type="entry name" value="NAD_Glu_DH_HM1"/>
</dbReference>
<feature type="domain" description="NAD-glutamate dehydrogenase catalytic" evidence="2">
    <location>
        <begin position="747"/>
        <end position="1241"/>
    </location>
</feature>
<keyword evidence="1" id="KW-0560">Oxidoreductase</keyword>
<evidence type="ECO:0000259" key="3">
    <source>
        <dbReference type="Pfam" id="PF21074"/>
    </source>
</evidence>
<reference evidence="7 8" key="1">
    <citation type="submission" date="2020-04" db="EMBL/GenBank/DDBJ databases">
        <title>Rhodospirillaceae bacterium KN72 isolated from deep sea.</title>
        <authorList>
            <person name="Zhang D.-C."/>
        </authorList>
    </citation>
    <scope>NUCLEOTIDE SEQUENCE [LARGE SCALE GENOMIC DNA]</scope>
    <source>
        <strain evidence="7 8">KN72</strain>
    </source>
</reference>
<dbReference type="Gene3D" id="3.40.50.720">
    <property type="entry name" value="NAD(P)-binding Rossmann-like Domain"/>
    <property type="match status" value="1"/>
</dbReference>
<dbReference type="InterPro" id="IPR049056">
    <property type="entry name" value="NAD_Glu_DH_HM3"/>
</dbReference>
<dbReference type="PANTHER" id="PTHR43403:SF1">
    <property type="entry name" value="NAD-SPECIFIC GLUTAMATE DEHYDROGENASE"/>
    <property type="match status" value="1"/>
</dbReference>
<dbReference type="Pfam" id="PF05088">
    <property type="entry name" value="Bac_GDH_CD"/>
    <property type="match status" value="1"/>
</dbReference>
<dbReference type="Pfam" id="PF21079">
    <property type="entry name" value="GDH_HM2"/>
    <property type="match status" value="1"/>
</dbReference>
<dbReference type="PIRSF" id="PIRSF036761">
    <property type="entry name" value="GDH_Mll4104"/>
    <property type="match status" value="1"/>
</dbReference>
<sequence>MPDRIDARKSELLEQVHALIDARIKSEQREAAHVFASHYYRNAAPEDICEREAEDLYGAAMSMWGFGMERTPGKPKIRAYNPRFENHGWHSPHTVIEIVNDDMPFIVDSVTMELSRQMYTVHVLVHPVFGVERDAKGKAKNFPDSDADVSKMPKESFIHVEVDEQSAPEVLKAIEDGLHGVLEDVRSCVEDWRPMREISLQIKKELDKTPPKGIDKNTVEETKAFLQWLHDDHFTFMGYRDVDYVGTGKKAKLEIVSDSGLGILRDTERQVFEGLRNLGDMPVEIQAHMRLPDLVRITKANNRSTVHRRVHMDTIAIKKFDKDGNVTGERLFIGLLTSVAYNQSPTEIPLLRHKVNACVAAFGFEPGGHSSKALMHVLETYPRDELFQISLETLIDISSGILYLQERQKIAVFIRNDAFQRYVSALVYVPRDRFSSSLRHQIGDRIAREYNGTIAAHYTFMTDEPLTRVQFIVKTQPGKVPEVDRKELETRLAEETRTWEDRLRQTLVEKLGEERGIGLYYRYREAFPHAYTTDFNTQTACFDIEQIERALRSGTPEVNLYHPIEAGAHQLRFKIYSPHRSLILSAVMPMLENMGVMVMEELLYEIHPKSSNTGPGAVRAQVEAAQIDSVYMHDFAMESRDGEDIDFQAVRQVFHDCFMRILAGEVENDGFNRLVLSAGLSWRDVVICRAYSKYLRQAAIPFSQDYMADTLAKNPEIARCLTKLFAVQLDPDYKDDRSAGAKLCVDKIETALDAVSNLDEDRILRRFLNVIQCTLRTNFYQPGADGQPKSYLSLKLSSRDIVEIPQPAPLREIFVYSARFEAVHLRFGLVARGGLRWSDRREDFRTEVLGLVKAQQVKNAVIVPVGSKGGFVLKKAPPSSDRKAFLEEGIACYQLFISGMLDITDNLVSGGVVPPERVVRRDDDDPYLVVAADKGTATFSDFANAISIKYGFWLGDAFASGGSEGYDHKKMGITARGGWEAVKRHFREMGRDIQTEDFTVVGVGDMGGDVFGNGMLLSEHIRLQVAFNHLHIFIDPTPDAAATFKERKRLFEAVKGWNEYDTSLISKGGGIFERSAKSIKLTPEIKKLLGVTEDSLPPSQVIKAALKMPVDLLWFGGIGTYVKHSDESHADVGDRANEALRVDGAELNCKVVGEGANLGVTHRARIEFARKGGRINTDAIDNSAGVDCSDHEVNIKILLGDVVQRGDMTEKQRNSLLEEMTDEVGRLVLRDNYQQTQSLSVELSQAESLLDRHQRLIRSMERSGDLNRRLEFLPDDEEIAERMQKKEGLCRPELAVILAYAKNITYRDLLDSQLPDDPMLEPDLFRYFPEPLQKKFAANIRSHRLRREIIATAVTNSMINRTGPNFVNEMHQRTGMDPAEVARAYTVVRDVFGLRALWEGIEELDNKAEAKIQIRMLRETERTIERMTEWFLRNSEHPIDIKGSIETFQPGVATLQDQLDDILSDFAKADVQKRLERFSGKGVPAELALQVAQLKVLSSACDVVRLAGQAEAPVADVGRIYSAVGSRYGLDWLRSAANRIPSDNQWHRLALSAIIDDLWGLQFEIAGRVLARVGTGADAVDEWCALRAETVERLDGLLGELRALPQLDLAMLAVMNRELRNLFAA</sequence>
<evidence type="ECO:0000259" key="5">
    <source>
        <dbReference type="Pfam" id="PF21076"/>
    </source>
</evidence>
<dbReference type="PANTHER" id="PTHR43403">
    <property type="entry name" value="NAD-SPECIFIC GLUTAMATE DEHYDROGENASE"/>
    <property type="match status" value="1"/>
</dbReference>
<feature type="domain" description="NAD-specific glutamate dehydrogenase C-terminal" evidence="3">
    <location>
        <begin position="1287"/>
        <end position="1620"/>
    </location>
</feature>
<evidence type="ECO:0000259" key="6">
    <source>
        <dbReference type="Pfam" id="PF21077"/>
    </source>
</evidence>